<organism evidence="1 2">
    <name type="scientific">Imbroritus primus</name>
    <dbReference type="NCBI Taxonomy" id="3058603"/>
    <lineage>
        <taxon>Bacteria</taxon>
        <taxon>Pseudomonadati</taxon>
        <taxon>Pseudomonadota</taxon>
        <taxon>Betaproteobacteria</taxon>
        <taxon>Burkholderiales</taxon>
        <taxon>Burkholderiaceae</taxon>
        <taxon>Imbroritus</taxon>
    </lineage>
</organism>
<sequence>MLVTGIKSMPQYQSLQLDAGGTHHLVVCQGTGAGAGRQLVAAATRAGCGDACQVLYVPAGSDNQFALLAEACRATQCCADRAHLLSVLETALAGLPMGLRLYAAGSEEFLASVVRAAEGYGLDPAEIQCEHAGPTLRRVYCIHCRTFSEGVHTPQVTCCGCGRDLLVRDHYSRRHAAFMGVMADAETQVAA</sequence>
<proteinExistence type="predicted"/>
<comment type="caution">
    <text evidence="1">The sequence shown here is derived from an EMBL/GenBank/DDBJ whole genome shotgun (WGS) entry which is preliminary data.</text>
</comment>
<evidence type="ECO:0000313" key="1">
    <source>
        <dbReference type="EMBL" id="TMS57630.1"/>
    </source>
</evidence>
<dbReference type="Proteomes" id="UP000004277">
    <property type="component" value="Unassembled WGS sequence"/>
</dbReference>
<reference evidence="1" key="1">
    <citation type="submission" date="2019-05" db="EMBL/GenBank/DDBJ databases">
        <title>Revised genome assembly of Burkholderiaceae (previously Ralstonia) sp. PBA.</title>
        <authorList>
            <person name="Gan H.M."/>
        </authorList>
    </citation>
    <scope>NUCLEOTIDE SEQUENCE</scope>
    <source>
        <strain evidence="1">PBA</strain>
    </source>
</reference>
<dbReference type="EMBL" id="AKCV02000022">
    <property type="protein sequence ID" value="TMS57630.1"/>
    <property type="molecule type" value="Genomic_DNA"/>
</dbReference>
<gene>
    <name evidence="1" type="ORF">MW7_012140</name>
</gene>
<keyword evidence="2" id="KW-1185">Reference proteome</keyword>
<name>A0ACD3SN67_9BURK</name>
<accession>A0ACD3SN67</accession>
<protein>
    <submittedName>
        <fullName evidence="1">Uncharacterized protein</fullName>
    </submittedName>
</protein>
<evidence type="ECO:0000313" key="2">
    <source>
        <dbReference type="Proteomes" id="UP000004277"/>
    </source>
</evidence>